<feature type="transmembrane region" description="Helical" evidence="1">
    <location>
        <begin position="76"/>
        <end position="93"/>
    </location>
</feature>
<protein>
    <recommendedName>
        <fullName evidence="4">Glycosyltransferase family 39 protein</fullName>
    </recommendedName>
</protein>
<keyword evidence="1" id="KW-0472">Membrane</keyword>
<feature type="transmembrane region" description="Helical" evidence="1">
    <location>
        <begin position="436"/>
        <end position="457"/>
    </location>
</feature>
<gene>
    <name evidence="2" type="ORF">H4317_11470</name>
</gene>
<dbReference type="RefSeq" id="WP_185886740.1">
    <property type="nucleotide sequence ID" value="NZ_CP060202.1"/>
</dbReference>
<accession>A0A7G7W366</accession>
<dbReference type="KEGG" id="hsk:H4317_11470"/>
<evidence type="ECO:0000256" key="1">
    <source>
        <dbReference type="SAM" id="Phobius"/>
    </source>
</evidence>
<feature type="transmembrane region" description="Helical" evidence="1">
    <location>
        <begin position="191"/>
        <end position="209"/>
    </location>
</feature>
<proteinExistence type="predicted"/>
<feature type="transmembrane region" description="Helical" evidence="1">
    <location>
        <begin position="105"/>
        <end position="124"/>
    </location>
</feature>
<feature type="transmembrane region" description="Helical" evidence="1">
    <location>
        <begin position="408"/>
        <end position="424"/>
    </location>
</feature>
<feature type="transmembrane region" description="Helical" evidence="1">
    <location>
        <begin position="221"/>
        <end position="241"/>
    </location>
</feature>
<name>A0A7G7W366_9BACT</name>
<feature type="transmembrane region" description="Helical" evidence="1">
    <location>
        <begin position="130"/>
        <end position="146"/>
    </location>
</feature>
<feature type="transmembrane region" description="Helical" evidence="1">
    <location>
        <begin position="384"/>
        <end position="402"/>
    </location>
</feature>
<feature type="transmembrane region" description="Helical" evidence="1">
    <location>
        <begin position="353"/>
        <end position="372"/>
    </location>
</feature>
<sequence>MSRPADTAASLWRHDWPLWVRVLVVVGLYGTYFLLGGGLTGERMPYDAGHYWELAVSFQRQHQAFSLLYFDTPTRGYLAALLHFPALIIRFFTSCTMPQAAKAMGVVWAAALYAWLIPAMWQQLVPGRVAGIRWLALVLLSFVFWRDHFSFTMIDMPALTLLLLALWACGRRGLGWWLLAGLSLAAAFNSRPMYLAAVPPALALAAWWNWQHDRHSLAKRLFRWALLLLGMALALAPQLAINRLHFQQNTPLVLARVSDTEQAPLYLKQLTWGTRLLRYDADLSKRLFFVDPTGLRVLQEAGISQYSSYGQFLDIALRNPLDYGWRYVRHLFNGLDVQQPAPYLLHDYGPERHLLQLLNYTVLGLALSVVVGTKPVRWLNWPRALLLLALLLPCAVAVPTAIESRFVLPLHLLLLSVAAFRFSLRPYQAWWRGRPLRLVAGLLVIGLWLGSCFWLSAATFRNLQPDPGKGKSLVDD</sequence>
<organism evidence="2 3">
    <name type="scientific">Hymenobacter sediminicola</name>
    <dbReference type="NCBI Taxonomy" id="2761579"/>
    <lineage>
        <taxon>Bacteria</taxon>
        <taxon>Pseudomonadati</taxon>
        <taxon>Bacteroidota</taxon>
        <taxon>Cytophagia</taxon>
        <taxon>Cytophagales</taxon>
        <taxon>Hymenobacteraceae</taxon>
        <taxon>Hymenobacter</taxon>
    </lineage>
</organism>
<dbReference type="Proteomes" id="UP000515489">
    <property type="component" value="Chromosome"/>
</dbReference>
<feature type="transmembrane region" description="Helical" evidence="1">
    <location>
        <begin position="158"/>
        <end position="179"/>
    </location>
</feature>
<evidence type="ECO:0000313" key="3">
    <source>
        <dbReference type="Proteomes" id="UP000515489"/>
    </source>
</evidence>
<dbReference type="AlphaFoldDB" id="A0A7G7W366"/>
<evidence type="ECO:0008006" key="4">
    <source>
        <dbReference type="Google" id="ProtNLM"/>
    </source>
</evidence>
<keyword evidence="3" id="KW-1185">Reference proteome</keyword>
<keyword evidence="1" id="KW-1133">Transmembrane helix</keyword>
<evidence type="ECO:0000313" key="2">
    <source>
        <dbReference type="EMBL" id="QNH60809.1"/>
    </source>
</evidence>
<dbReference type="EMBL" id="CP060202">
    <property type="protein sequence ID" value="QNH60809.1"/>
    <property type="molecule type" value="Genomic_DNA"/>
</dbReference>
<keyword evidence="1" id="KW-0812">Transmembrane</keyword>
<reference evidence="2 3" key="1">
    <citation type="submission" date="2020-08" db="EMBL/GenBank/DDBJ databases">
        <title>Hymenobacter sp. S2-20-2 genome sequencing.</title>
        <authorList>
            <person name="Jin L."/>
        </authorList>
    </citation>
    <scope>NUCLEOTIDE SEQUENCE [LARGE SCALE GENOMIC DNA]</scope>
    <source>
        <strain evidence="2 3">S2-20-2</strain>
    </source>
</reference>
<feature type="transmembrane region" description="Helical" evidence="1">
    <location>
        <begin position="18"/>
        <end position="35"/>
    </location>
</feature>